<dbReference type="Proteomes" id="UP000324222">
    <property type="component" value="Unassembled WGS sequence"/>
</dbReference>
<evidence type="ECO:0000313" key="2">
    <source>
        <dbReference type="EMBL" id="MPC31981.1"/>
    </source>
</evidence>
<proteinExistence type="predicted"/>
<comment type="caution">
    <text evidence="2">The sequence shown here is derived from an EMBL/GenBank/DDBJ whole genome shotgun (WGS) entry which is preliminary data.</text>
</comment>
<protein>
    <submittedName>
        <fullName evidence="2">Uncharacterized protein</fullName>
    </submittedName>
</protein>
<feature type="compositionally biased region" description="Basic and acidic residues" evidence="1">
    <location>
        <begin position="105"/>
        <end position="116"/>
    </location>
</feature>
<evidence type="ECO:0000313" key="3">
    <source>
        <dbReference type="Proteomes" id="UP000324222"/>
    </source>
</evidence>
<keyword evidence="3" id="KW-1185">Reference proteome</keyword>
<sequence length="116" mass="13397">MYTAYLVEMKWLTAQKEVHVVSLCKGFNSAPSYYRPISETWMNKAFLLLTVWVLIKPLHYHLLMVLENYLQGRTQGSSITTHQYRNASSTGDNQDNHHAVTNPDRQLRAPEELGEC</sequence>
<feature type="compositionally biased region" description="Polar residues" evidence="1">
    <location>
        <begin position="80"/>
        <end position="93"/>
    </location>
</feature>
<reference evidence="2 3" key="1">
    <citation type="submission" date="2019-05" db="EMBL/GenBank/DDBJ databases">
        <title>Another draft genome of Portunus trituberculatus and its Hox gene families provides insights of decapod evolution.</title>
        <authorList>
            <person name="Jeong J.-H."/>
            <person name="Song I."/>
            <person name="Kim S."/>
            <person name="Choi T."/>
            <person name="Kim D."/>
            <person name="Ryu S."/>
            <person name="Kim W."/>
        </authorList>
    </citation>
    <scope>NUCLEOTIDE SEQUENCE [LARGE SCALE GENOMIC DNA]</scope>
    <source>
        <tissue evidence="2">Muscle</tissue>
    </source>
</reference>
<gene>
    <name evidence="2" type="ORF">E2C01_025282</name>
</gene>
<evidence type="ECO:0000256" key="1">
    <source>
        <dbReference type="SAM" id="MobiDB-lite"/>
    </source>
</evidence>
<feature type="region of interest" description="Disordered" evidence="1">
    <location>
        <begin position="80"/>
        <end position="116"/>
    </location>
</feature>
<dbReference type="EMBL" id="VSRR010002539">
    <property type="protein sequence ID" value="MPC31981.1"/>
    <property type="molecule type" value="Genomic_DNA"/>
</dbReference>
<name>A0A5B7ECU7_PORTR</name>
<dbReference type="AlphaFoldDB" id="A0A5B7ECU7"/>
<accession>A0A5B7ECU7</accession>
<organism evidence="2 3">
    <name type="scientific">Portunus trituberculatus</name>
    <name type="common">Swimming crab</name>
    <name type="synonym">Neptunus trituberculatus</name>
    <dbReference type="NCBI Taxonomy" id="210409"/>
    <lineage>
        <taxon>Eukaryota</taxon>
        <taxon>Metazoa</taxon>
        <taxon>Ecdysozoa</taxon>
        <taxon>Arthropoda</taxon>
        <taxon>Crustacea</taxon>
        <taxon>Multicrustacea</taxon>
        <taxon>Malacostraca</taxon>
        <taxon>Eumalacostraca</taxon>
        <taxon>Eucarida</taxon>
        <taxon>Decapoda</taxon>
        <taxon>Pleocyemata</taxon>
        <taxon>Brachyura</taxon>
        <taxon>Eubrachyura</taxon>
        <taxon>Portunoidea</taxon>
        <taxon>Portunidae</taxon>
        <taxon>Portuninae</taxon>
        <taxon>Portunus</taxon>
    </lineage>
</organism>